<keyword evidence="1" id="KW-0732">Signal</keyword>
<sequence length="215" mass="24772">MTRLLSCLVTLVTALATISFLFHQSTISMPTIKEREQPEMRIDVVGGYLCDDKEEKKFRTRFGRNPGVSVRGWPSKGGIYILERWFNIELDFLKLDKFHDTPQPSPSDLNAIAEEEAHCNRMRQLGAIWWKSESDWNMRQIERTVDSRLGKPFIKVGWPAGGGVWVLNITEDEAITRGVGIIYNAFDMEHRCRLIEQLGGVFFENPKDWLDLDLP</sequence>
<name>A0A9P8HG55_9HYPO</name>
<reference evidence="2 3" key="1">
    <citation type="submission" date="2021-08" db="EMBL/GenBank/DDBJ databases">
        <title>The highly contiguous genome resource for Trichoderma semiorbis FJ059, a fungal antagonistic to plant pathogens.</title>
        <authorList>
            <person name="Liu T."/>
        </authorList>
    </citation>
    <scope>NUCLEOTIDE SEQUENCE [LARGE SCALE GENOMIC DNA]</scope>
    <source>
        <strain evidence="2 3">FJ059</strain>
    </source>
</reference>
<evidence type="ECO:0000313" key="3">
    <source>
        <dbReference type="Proteomes" id="UP000826573"/>
    </source>
</evidence>
<dbReference type="EMBL" id="JAIMJC010000003">
    <property type="protein sequence ID" value="KAH0528265.1"/>
    <property type="molecule type" value="Genomic_DNA"/>
</dbReference>
<comment type="caution">
    <text evidence="2">The sequence shown here is derived from an EMBL/GenBank/DDBJ whole genome shotgun (WGS) entry which is preliminary data.</text>
</comment>
<evidence type="ECO:0000256" key="1">
    <source>
        <dbReference type="SAM" id="SignalP"/>
    </source>
</evidence>
<feature type="chain" id="PRO_5040139272" evidence="1">
    <location>
        <begin position="17"/>
        <end position="215"/>
    </location>
</feature>
<gene>
    <name evidence="2" type="ORF">TsFJ059_003150</name>
</gene>
<organism evidence="2 3">
    <name type="scientific">Trichoderma semiorbis</name>
    <dbReference type="NCBI Taxonomy" id="1491008"/>
    <lineage>
        <taxon>Eukaryota</taxon>
        <taxon>Fungi</taxon>
        <taxon>Dikarya</taxon>
        <taxon>Ascomycota</taxon>
        <taxon>Pezizomycotina</taxon>
        <taxon>Sordariomycetes</taxon>
        <taxon>Hypocreomycetidae</taxon>
        <taxon>Hypocreales</taxon>
        <taxon>Hypocreaceae</taxon>
        <taxon>Trichoderma</taxon>
    </lineage>
</organism>
<evidence type="ECO:0000313" key="2">
    <source>
        <dbReference type="EMBL" id="KAH0528265.1"/>
    </source>
</evidence>
<protein>
    <submittedName>
        <fullName evidence="2">Uncharacterized protein</fullName>
    </submittedName>
</protein>
<keyword evidence="3" id="KW-1185">Reference proteome</keyword>
<accession>A0A9P8HG55</accession>
<proteinExistence type="predicted"/>
<feature type="signal peptide" evidence="1">
    <location>
        <begin position="1"/>
        <end position="16"/>
    </location>
</feature>
<dbReference type="Proteomes" id="UP000826573">
    <property type="component" value="Unassembled WGS sequence"/>
</dbReference>
<dbReference type="AlphaFoldDB" id="A0A9P8HG55"/>